<dbReference type="InterPro" id="IPR029510">
    <property type="entry name" value="Ald_DH_CS_GLU"/>
</dbReference>
<dbReference type="PANTHER" id="PTHR43570">
    <property type="entry name" value="ALDEHYDE DEHYDROGENASE"/>
    <property type="match status" value="1"/>
</dbReference>
<protein>
    <recommendedName>
        <fullName evidence="4">Aldehyde dehydrogenase</fullName>
    </recommendedName>
</protein>
<dbReference type="CDD" id="cd07136">
    <property type="entry name" value="ALDH_YwdH-P39616"/>
    <property type="match status" value="1"/>
</dbReference>
<dbReference type="PANTHER" id="PTHR43570:SF16">
    <property type="entry name" value="ALDEHYDE DEHYDROGENASE TYPE III, ISOFORM Q"/>
    <property type="match status" value="1"/>
</dbReference>
<dbReference type="Gene3D" id="3.40.605.10">
    <property type="entry name" value="Aldehyde Dehydrogenase, Chain A, domain 1"/>
    <property type="match status" value="1"/>
</dbReference>
<proteinExistence type="inferred from homology"/>
<dbReference type="FunFam" id="3.40.605.10:FF:000004">
    <property type="entry name" value="Aldehyde dehydrogenase"/>
    <property type="match status" value="1"/>
</dbReference>
<dbReference type="Proteomes" id="UP000180254">
    <property type="component" value="Unassembled WGS sequence"/>
</dbReference>
<dbReference type="STRING" id="39480.EUAN_14170"/>
<evidence type="ECO:0000256" key="3">
    <source>
        <dbReference type="ARBA" id="ARBA00023027"/>
    </source>
</evidence>
<dbReference type="EMBL" id="MKIE01000004">
    <property type="protein sequence ID" value="OHW62346.1"/>
    <property type="molecule type" value="Genomic_DNA"/>
</dbReference>
<dbReference type="PROSITE" id="PS00070">
    <property type="entry name" value="ALDEHYDE_DEHYDR_CYS"/>
    <property type="match status" value="1"/>
</dbReference>
<dbReference type="RefSeq" id="WP_071063062.1">
    <property type="nucleotide sequence ID" value="NZ_MKIE01000004.1"/>
</dbReference>
<feature type="active site" evidence="5 6">
    <location>
        <position position="210"/>
    </location>
</feature>
<evidence type="ECO:0000256" key="1">
    <source>
        <dbReference type="ARBA" id="ARBA00009986"/>
    </source>
</evidence>
<comment type="similarity">
    <text evidence="1 4 7">Belongs to the aldehyde dehydrogenase family.</text>
</comment>
<dbReference type="InterPro" id="IPR015590">
    <property type="entry name" value="Aldehyde_DH_dom"/>
</dbReference>
<feature type="active site" evidence="5">
    <location>
        <position position="244"/>
    </location>
</feature>
<evidence type="ECO:0000313" key="9">
    <source>
        <dbReference type="EMBL" id="OHW62346.1"/>
    </source>
</evidence>
<keyword evidence="10" id="KW-1185">Reference proteome</keyword>
<gene>
    <name evidence="9" type="primary">alkH</name>
    <name evidence="9" type="ORF">EUAN_14170</name>
</gene>
<dbReference type="Pfam" id="PF00171">
    <property type="entry name" value="Aldedh"/>
    <property type="match status" value="1"/>
</dbReference>
<dbReference type="SUPFAM" id="SSF53720">
    <property type="entry name" value="ALDH-like"/>
    <property type="match status" value="1"/>
</dbReference>
<dbReference type="PIRSF" id="PIRSF036492">
    <property type="entry name" value="ALDH"/>
    <property type="match status" value="1"/>
</dbReference>
<keyword evidence="3" id="KW-0520">NAD</keyword>
<reference evidence="9 10" key="1">
    <citation type="submission" date="2016-09" db="EMBL/GenBank/DDBJ databases">
        <title>Genome sequence of Eubacterium angustum.</title>
        <authorList>
            <person name="Poehlein A."/>
            <person name="Daniel R."/>
        </authorList>
    </citation>
    <scope>NUCLEOTIDE SEQUENCE [LARGE SCALE GENOMIC DNA]</scope>
    <source>
        <strain evidence="9 10">DSM 1989</strain>
    </source>
</reference>
<evidence type="ECO:0000259" key="8">
    <source>
        <dbReference type="Pfam" id="PF00171"/>
    </source>
</evidence>
<evidence type="ECO:0000256" key="7">
    <source>
        <dbReference type="RuleBase" id="RU003345"/>
    </source>
</evidence>
<dbReference type="InterPro" id="IPR016162">
    <property type="entry name" value="Ald_DH_N"/>
</dbReference>
<name>A0A1S1V6S3_9FIRM</name>
<dbReference type="OrthoDB" id="9762913at2"/>
<evidence type="ECO:0000256" key="5">
    <source>
        <dbReference type="PIRSR" id="PIRSR036492-1"/>
    </source>
</evidence>
<accession>A0A1S1V6S3</accession>
<comment type="caution">
    <text evidence="9">The sequence shown here is derived from an EMBL/GenBank/DDBJ whole genome shotgun (WGS) entry which is preliminary data.</text>
</comment>
<dbReference type="GO" id="GO:0004029">
    <property type="term" value="F:aldehyde dehydrogenase (NAD+) activity"/>
    <property type="evidence" value="ECO:0007669"/>
    <property type="project" value="TreeGrafter"/>
</dbReference>
<evidence type="ECO:0000256" key="2">
    <source>
        <dbReference type="ARBA" id="ARBA00023002"/>
    </source>
</evidence>
<evidence type="ECO:0000313" key="10">
    <source>
        <dbReference type="Proteomes" id="UP000180254"/>
    </source>
</evidence>
<dbReference type="GO" id="GO:0005737">
    <property type="term" value="C:cytoplasm"/>
    <property type="evidence" value="ECO:0007669"/>
    <property type="project" value="TreeGrafter"/>
</dbReference>
<dbReference type="PROSITE" id="PS00687">
    <property type="entry name" value="ALDEHYDE_DEHYDR_GLU"/>
    <property type="match status" value="1"/>
</dbReference>
<sequence>MNQYTDLLESQKRYMRDAEFLDLNSRISALKKLKSAIVEHESELISALEHDLGKHIFESYLSEVGFVYDSINYAIKNLKKWMKPKKVRNDLAQFLGKSMVYPSHYGSVLIIGSYNYPFQLTIEPLVGAISGGNTAVLKPSEYAAKTESVIEKIISSSFDESYIAVVKGDYKVNSALLDLEFDYIFFTGSVNVGKIVMEKASKHLTPVTLELGGKSPAIVDKTADLKLAADRIIWGKLLNSGQTCVAPDYVLADRTVASELLIELKSAIVRFYGENAALSEDYGRIINRRHMERLSSILQADSEKIAFGGSFDMVSNFIEPTLIWDASLDDSSMQEEIFGPILPIVLYDDFCDIEHAISKNPKPLSLYLFTSDDKLSERIISKFQFGGGCVNDTILHVASKHLPFGGVGQSGTGRYHGVHNFETFTYKKGIVKRKGKFGISIASPPYGNKLRWIRKLWK</sequence>
<dbReference type="FunFam" id="3.40.309.10:FF:000003">
    <property type="entry name" value="Aldehyde dehydrogenase"/>
    <property type="match status" value="1"/>
</dbReference>
<dbReference type="AlphaFoldDB" id="A0A1S1V6S3"/>
<dbReference type="InterPro" id="IPR016161">
    <property type="entry name" value="Ald_DH/histidinol_DH"/>
</dbReference>
<dbReference type="GO" id="GO:0006081">
    <property type="term" value="P:aldehyde metabolic process"/>
    <property type="evidence" value="ECO:0007669"/>
    <property type="project" value="InterPro"/>
</dbReference>
<dbReference type="InterPro" id="IPR016160">
    <property type="entry name" value="Ald_DH_CS_CYS"/>
</dbReference>
<keyword evidence="2 4" id="KW-0560">Oxidoreductase</keyword>
<feature type="domain" description="Aldehyde dehydrogenase" evidence="8">
    <location>
        <begin position="19"/>
        <end position="428"/>
    </location>
</feature>
<evidence type="ECO:0000256" key="4">
    <source>
        <dbReference type="PIRNR" id="PIRNR036492"/>
    </source>
</evidence>
<dbReference type="Gene3D" id="3.40.309.10">
    <property type="entry name" value="Aldehyde Dehydrogenase, Chain A, domain 2"/>
    <property type="match status" value="1"/>
</dbReference>
<dbReference type="InterPro" id="IPR016163">
    <property type="entry name" value="Ald_DH_C"/>
</dbReference>
<dbReference type="InterPro" id="IPR012394">
    <property type="entry name" value="Aldehyde_DH_NAD(P)"/>
</dbReference>
<organism evidence="9 10">
    <name type="scientific">Andreesenia angusta</name>
    <dbReference type="NCBI Taxonomy" id="39480"/>
    <lineage>
        <taxon>Bacteria</taxon>
        <taxon>Bacillati</taxon>
        <taxon>Bacillota</taxon>
        <taxon>Tissierellia</taxon>
        <taxon>Tissierellales</taxon>
        <taxon>Gottschalkiaceae</taxon>
        <taxon>Andreesenia</taxon>
    </lineage>
</organism>
<evidence type="ECO:0000256" key="6">
    <source>
        <dbReference type="PROSITE-ProRule" id="PRU10007"/>
    </source>
</evidence>